<evidence type="ECO:0000256" key="5">
    <source>
        <dbReference type="ARBA" id="ARBA00022801"/>
    </source>
</evidence>
<evidence type="ECO:0000256" key="3">
    <source>
        <dbReference type="ARBA" id="ARBA00022723"/>
    </source>
</evidence>
<evidence type="ECO:0000256" key="6">
    <source>
        <dbReference type="ARBA" id="ARBA00022833"/>
    </source>
</evidence>
<keyword evidence="5 7" id="KW-0378">Hydrolase</keyword>
<keyword evidence="7" id="KW-0698">rRNA processing</keyword>
<dbReference type="PANTHER" id="PTHR46986">
    <property type="entry name" value="ENDORIBONUCLEASE YBEY, CHLOROPLASTIC"/>
    <property type="match status" value="1"/>
</dbReference>
<evidence type="ECO:0000256" key="1">
    <source>
        <dbReference type="ARBA" id="ARBA00010875"/>
    </source>
</evidence>
<dbReference type="Gene3D" id="3.40.390.30">
    <property type="entry name" value="Metalloproteases ('zincins'), catalytic domain"/>
    <property type="match status" value="1"/>
</dbReference>
<feature type="binding site" evidence="7">
    <location>
        <position position="111"/>
    </location>
    <ligand>
        <name>Zn(2+)</name>
        <dbReference type="ChEBI" id="CHEBI:29105"/>
        <note>catalytic</note>
    </ligand>
</feature>
<keyword evidence="6 7" id="KW-0862">Zinc</keyword>
<keyword evidence="3 7" id="KW-0479">Metal-binding</keyword>
<dbReference type="HAMAP" id="MF_00009">
    <property type="entry name" value="Endoribonucl_YbeY"/>
    <property type="match status" value="1"/>
</dbReference>
<dbReference type="EMBL" id="QMPZ01000027">
    <property type="protein sequence ID" value="RLE09833.1"/>
    <property type="molecule type" value="Genomic_DNA"/>
</dbReference>
<evidence type="ECO:0000256" key="4">
    <source>
        <dbReference type="ARBA" id="ARBA00022759"/>
    </source>
</evidence>
<dbReference type="InterPro" id="IPR002036">
    <property type="entry name" value="YbeY"/>
</dbReference>
<dbReference type="Pfam" id="PF02130">
    <property type="entry name" value="YbeY"/>
    <property type="match status" value="1"/>
</dbReference>
<reference evidence="8 9" key="1">
    <citation type="submission" date="2018-06" db="EMBL/GenBank/DDBJ databases">
        <title>Extensive metabolic versatility and redundancy in microbially diverse, dynamic hydrothermal sediments.</title>
        <authorList>
            <person name="Dombrowski N."/>
            <person name="Teske A."/>
            <person name="Baker B.J."/>
        </authorList>
    </citation>
    <scope>NUCLEOTIDE SEQUENCE [LARGE SCALE GENOMIC DNA]</scope>
    <source>
        <strain evidence="8">B47_G16</strain>
    </source>
</reference>
<keyword evidence="7" id="KW-0690">Ribosome biogenesis</keyword>
<evidence type="ECO:0000256" key="7">
    <source>
        <dbReference type="HAMAP-Rule" id="MF_00009"/>
    </source>
</evidence>
<comment type="subcellular location">
    <subcellularLocation>
        <location evidence="7">Cytoplasm</location>
    </subcellularLocation>
</comment>
<evidence type="ECO:0000256" key="2">
    <source>
        <dbReference type="ARBA" id="ARBA00022722"/>
    </source>
</evidence>
<dbReference type="InterPro" id="IPR020549">
    <property type="entry name" value="YbeY_CS"/>
</dbReference>
<feature type="binding site" evidence="7">
    <location>
        <position position="121"/>
    </location>
    <ligand>
        <name>Zn(2+)</name>
        <dbReference type="ChEBI" id="CHEBI:29105"/>
        <note>catalytic</note>
    </ligand>
</feature>
<keyword evidence="4 7" id="KW-0255">Endonuclease</keyword>
<keyword evidence="2 7" id="KW-0540">Nuclease</keyword>
<comment type="caution">
    <text evidence="8">The sequence shown here is derived from an EMBL/GenBank/DDBJ whole genome shotgun (WGS) entry which is preliminary data.</text>
</comment>
<dbReference type="SUPFAM" id="SSF55486">
    <property type="entry name" value="Metalloproteases ('zincins'), catalytic domain"/>
    <property type="match status" value="1"/>
</dbReference>
<dbReference type="GO" id="GO:0005737">
    <property type="term" value="C:cytoplasm"/>
    <property type="evidence" value="ECO:0007669"/>
    <property type="project" value="UniProtKB-SubCell"/>
</dbReference>
<proteinExistence type="inferred from homology"/>
<keyword evidence="7" id="KW-0963">Cytoplasm</keyword>
<dbReference type="PANTHER" id="PTHR46986:SF1">
    <property type="entry name" value="ENDORIBONUCLEASE YBEY, CHLOROPLASTIC"/>
    <property type="match status" value="1"/>
</dbReference>
<protein>
    <recommendedName>
        <fullName evidence="7">Endoribonuclease YbeY</fullName>
        <ecNumber evidence="7">3.1.-.-</ecNumber>
    </recommendedName>
</protein>
<dbReference type="EC" id="3.1.-.-" evidence="7"/>
<accession>A0A497E4F6</accession>
<evidence type="ECO:0000313" key="8">
    <source>
        <dbReference type="EMBL" id="RLE09833.1"/>
    </source>
</evidence>
<comment type="function">
    <text evidence="7">Single strand-specific metallo-endoribonuclease involved in late-stage 70S ribosome quality control and in maturation of the 3' terminus of the 16S rRNA.</text>
</comment>
<dbReference type="GO" id="GO:0006364">
    <property type="term" value="P:rRNA processing"/>
    <property type="evidence" value="ECO:0007669"/>
    <property type="project" value="UniProtKB-UniRule"/>
</dbReference>
<dbReference type="GO" id="GO:0004222">
    <property type="term" value="F:metalloendopeptidase activity"/>
    <property type="evidence" value="ECO:0007669"/>
    <property type="project" value="InterPro"/>
</dbReference>
<dbReference type="GO" id="GO:0008270">
    <property type="term" value="F:zinc ion binding"/>
    <property type="evidence" value="ECO:0007669"/>
    <property type="project" value="UniProtKB-UniRule"/>
</dbReference>
<dbReference type="PROSITE" id="PS01306">
    <property type="entry name" value="UPF0054"/>
    <property type="match status" value="1"/>
</dbReference>
<name>A0A497E4F6_UNCAE</name>
<sequence length="148" mass="17236">MFKIWIRNLQKEKVNLRLLRKAISWTLREKLGDCQREVSVVLVDNARIKELNKRFRGVKRATDVLAFSLGGEFISTKDLLGEVIISVEQAKIQAEQRGHCLEDELVLLAIHGILHLLGYNDEDEKEREVMEKEERKILTFLEINPEII</sequence>
<evidence type="ECO:0000313" key="9">
    <source>
        <dbReference type="Proteomes" id="UP000279422"/>
    </source>
</evidence>
<dbReference type="AlphaFoldDB" id="A0A497E4F6"/>
<comment type="cofactor">
    <cofactor evidence="7">
        <name>Zn(2+)</name>
        <dbReference type="ChEBI" id="CHEBI:29105"/>
    </cofactor>
    <text evidence="7">Binds 1 zinc ion.</text>
</comment>
<organism evidence="8 9">
    <name type="scientific">Aerophobetes bacterium</name>
    <dbReference type="NCBI Taxonomy" id="2030807"/>
    <lineage>
        <taxon>Bacteria</taxon>
        <taxon>Candidatus Aerophobota</taxon>
    </lineage>
</organism>
<feature type="binding site" evidence="7">
    <location>
        <position position="115"/>
    </location>
    <ligand>
        <name>Zn(2+)</name>
        <dbReference type="ChEBI" id="CHEBI:29105"/>
        <note>catalytic</note>
    </ligand>
</feature>
<dbReference type="NCBIfam" id="TIGR00043">
    <property type="entry name" value="rRNA maturation RNase YbeY"/>
    <property type="match status" value="1"/>
</dbReference>
<dbReference type="Proteomes" id="UP000279422">
    <property type="component" value="Unassembled WGS sequence"/>
</dbReference>
<comment type="similarity">
    <text evidence="1 7">Belongs to the endoribonuclease YbeY family.</text>
</comment>
<dbReference type="GO" id="GO:0004521">
    <property type="term" value="F:RNA endonuclease activity"/>
    <property type="evidence" value="ECO:0007669"/>
    <property type="project" value="UniProtKB-UniRule"/>
</dbReference>
<dbReference type="InterPro" id="IPR023091">
    <property type="entry name" value="MetalPrtase_cat_dom_sf_prd"/>
</dbReference>
<gene>
    <name evidence="7 8" type="primary">ybeY</name>
    <name evidence="8" type="ORF">DRJ00_03160</name>
</gene>